<dbReference type="EMBL" id="JOTM01000028">
    <property type="protein sequence ID" value="KEK22624.1"/>
    <property type="molecule type" value="Genomic_DNA"/>
</dbReference>
<dbReference type="NCBIfam" id="NF002194">
    <property type="entry name" value="PRK01059.1-4"/>
    <property type="match status" value="1"/>
</dbReference>
<evidence type="ECO:0000256" key="7">
    <source>
        <dbReference type="HAMAP-Rule" id="MF_00602"/>
    </source>
</evidence>
<keyword evidence="12" id="KW-1185">Reference proteome</keyword>
<dbReference type="STRING" id="574375.AZF08_25050"/>
<evidence type="ECO:0000256" key="9">
    <source>
        <dbReference type="RuleBase" id="RU000505"/>
    </source>
</evidence>
<dbReference type="Proteomes" id="UP000027778">
    <property type="component" value="Unassembled WGS sequence"/>
</dbReference>
<dbReference type="NCBIfam" id="NF002195">
    <property type="entry name" value="PRK01059.1-5"/>
    <property type="match status" value="1"/>
</dbReference>
<protein>
    <recommendedName>
        <fullName evidence="7">Protein-arginine kinase</fullName>
        <ecNumber evidence="7">2.7.14.1</ecNumber>
    </recommendedName>
</protein>
<dbReference type="PROSITE" id="PS00112">
    <property type="entry name" value="PHOSPHAGEN_KINASE"/>
    <property type="match status" value="1"/>
</dbReference>
<comment type="catalytic activity">
    <reaction evidence="6 7">
        <text>L-arginyl-[protein] + ATP = N(omega)-phospho-L-arginyl-[protein] + ADP + H(+)</text>
        <dbReference type="Rhea" id="RHEA:43384"/>
        <dbReference type="Rhea" id="RHEA-COMP:10532"/>
        <dbReference type="Rhea" id="RHEA-COMP:10533"/>
        <dbReference type="ChEBI" id="CHEBI:15378"/>
        <dbReference type="ChEBI" id="CHEBI:29965"/>
        <dbReference type="ChEBI" id="CHEBI:30616"/>
        <dbReference type="ChEBI" id="CHEBI:83226"/>
        <dbReference type="ChEBI" id="CHEBI:456216"/>
        <dbReference type="EC" id="2.7.14.1"/>
    </reaction>
</comment>
<evidence type="ECO:0000256" key="3">
    <source>
        <dbReference type="ARBA" id="ARBA00022741"/>
    </source>
</evidence>
<feature type="short sequence motif" description="RDXXRA motif of the pArg binding pocket involved in allosteric regulation" evidence="7">
    <location>
        <begin position="337"/>
        <end position="342"/>
    </location>
</feature>
<dbReference type="GO" id="GO:0005524">
    <property type="term" value="F:ATP binding"/>
    <property type="evidence" value="ECO:0007669"/>
    <property type="project" value="UniProtKB-UniRule"/>
</dbReference>
<dbReference type="OrthoDB" id="9791353at2"/>
<dbReference type="PROSITE" id="PS51510">
    <property type="entry name" value="PHOSPHAGEN_KINASE_C"/>
    <property type="match status" value="1"/>
</dbReference>
<dbReference type="EC" id="2.7.14.1" evidence="7"/>
<evidence type="ECO:0000259" key="10">
    <source>
        <dbReference type="PROSITE" id="PS51510"/>
    </source>
</evidence>
<keyword evidence="2 7" id="KW-0808">Transferase</keyword>
<organism evidence="11 12">
    <name type="scientific">Bacillus gaemokensis</name>
    <dbReference type="NCBI Taxonomy" id="574375"/>
    <lineage>
        <taxon>Bacteria</taxon>
        <taxon>Bacillati</taxon>
        <taxon>Bacillota</taxon>
        <taxon>Bacilli</taxon>
        <taxon>Bacillales</taxon>
        <taxon>Bacillaceae</taxon>
        <taxon>Bacillus</taxon>
        <taxon>Bacillus cereus group</taxon>
    </lineage>
</organism>
<feature type="domain" description="Phosphagen kinase C-terminal" evidence="10">
    <location>
        <begin position="24"/>
        <end position="254"/>
    </location>
</feature>
<evidence type="ECO:0000256" key="4">
    <source>
        <dbReference type="ARBA" id="ARBA00022777"/>
    </source>
</evidence>
<comment type="caution">
    <text evidence="11">The sequence shown here is derived from an EMBL/GenBank/DDBJ whole genome shotgun (WGS) entry which is preliminary data.</text>
</comment>
<evidence type="ECO:0000256" key="6">
    <source>
        <dbReference type="ARBA" id="ARBA00051816"/>
    </source>
</evidence>
<feature type="binding site" evidence="7 8">
    <location>
        <begin position="27"/>
        <end position="31"/>
    </location>
    <ligand>
        <name>ATP</name>
        <dbReference type="ChEBI" id="CHEBI:30616"/>
    </ligand>
</feature>
<dbReference type="Pfam" id="PF00217">
    <property type="entry name" value="ATP-gua_Ptrans"/>
    <property type="match status" value="1"/>
</dbReference>
<comment type="similarity">
    <text evidence="7 8 9">Belongs to the ATP:guanido phosphotransferase family.</text>
</comment>
<dbReference type="GO" id="GO:0005615">
    <property type="term" value="C:extracellular space"/>
    <property type="evidence" value="ECO:0007669"/>
    <property type="project" value="TreeGrafter"/>
</dbReference>
<evidence type="ECO:0000256" key="8">
    <source>
        <dbReference type="PROSITE-ProRule" id="PRU00843"/>
    </source>
</evidence>
<dbReference type="Gene3D" id="3.30.590.10">
    <property type="entry name" value="Glutamine synthetase/guanido kinase, catalytic domain"/>
    <property type="match status" value="1"/>
</dbReference>
<keyword evidence="3 7" id="KW-0547">Nucleotide-binding</keyword>
<dbReference type="AlphaFoldDB" id="A0A073K5Q2"/>
<evidence type="ECO:0000313" key="11">
    <source>
        <dbReference type="EMBL" id="KEK22624.1"/>
    </source>
</evidence>
<dbReference type="CDD" id="cd07930">
    <property type="entry name" value="bacterial_phosphagen_kinase"/>
    <property type="match status" value="1"/>
</dbReference>
<dbReference type="PANTHER" id="PTHR11547:SF38">
    <property type="entry name" value="ARGININE KINASE 1-RELATED"/>
    <property type="match status" value="1"/>
</dbReference>
<dbReference type="InterPro" id="IPR023660">
    <property type="entry name" value="Arg_Kinase"/>
</dbReference>
<dbReference type="SUPFAM" id="SSF55931">
    <property type="entry name" value="Glutamine synthetase/guanido kinase"/>
    <property type="match status" value="1"/>
</dbReference>
<keyword evidence="1 7" id="KW-0021">Allosteric enzyme</keyword>
<dbReference type="InterPro" id="IPR014746">
    <property type="entry name" value="Gln_synth/guanido_kin_cat_dom"/>
</dbReference>
<evidence type="ECO:0000256" key="5">
    <source>
        <dbReference type="ARBA" id="ARBA00022840"/>
    </source>
</evidence>
<feature type="binding site" evidence="7 8">
    <location>
        <position position="92"/>
    </location>
    <ligand>
        <name>ATP</name>
        <dbReference type="ChEBI" id="CHEBI:30616"/>
    </ligand>
</feature>
<feature type="binding site" evidence="7 8">
    <location>
        <position position="125"/>
    </location>
    <ligand>
        <name>ATP</name>
        <dbReference type="ChEBI" id="CHEBI:30616"/>
    </ligand>
</feature>
<dbReference type="InterPro" id="IPR022414">
    <property type="entry name" value="ATP-guanido_PTrfase_cat"/>
</dbReference>
<reference evidence="11 12" key="1">
    <citation type="submission" date="2014-06" db="EMBL/GenBank/DDBJ databases">
        <title>Draft genome sequence of Bacillus gaemokensis JCM 15801 (MCCC 1A00707).</title>
        <authorList>
            <person name="Lai Q."/>
            <person name="Liu Y."/>
            <person name="Shao Z."/>
        </authorList>
    </citation>
    <scope>NUCLEOTIDE SEQUENCE [LARGE SCALE GENOMIC DNA]</scope>
    <source>
        <strain evidence="11 12">JCM 15801</strain>
    </source>
</reference>
<dbReference type="RefSeq" id="WP_033677225.1">
    <property type="nucleotide sequence ID" value="NZ_JOTM01000028.1"/>
</dbReference>
<proteinExistence type="inferred from homology"/>
<dbReference type="eggNOG" id="COG3869">
    <property type="taxonomic scope" value="Bacteria"/>
</dbReference>
<evidence type="ECO:0000313" key="12">
    <source>
        <dbReference type="Proteomes" id="UP000027778"/>
    </source>
</evidence>
<name>A0A073K5Q2_9BACI</name>
<comment type="function">
    <text evidence="7">Catalyzes the specific phosphorylation of arginine residues in a large number of proteins. Is part of the bacterial stress response system. Protein arginine phosphorylation has a physiologically important role and is involved in the regulation of many critical cellular processes, such as protein homeostasis, motility, competence, and stringent and stress responses, by regulating gene expression and protein activity.</text>
</comment>
<feature type="binding site" evidence="7 8">
    <location>
        <begin position="207"/>
        <end position="212"/>
    </location>
    <ligand>
        <name>ATP</name>
        <dbReference type="ChEBI" id="CHEBI:30616"/>
    </ligand>
</feature>
<dbReference type="HAMAP" id="MF_00602">
    <property type="entry name" value="Prot_Arg_kinase"/>
    <property type="match status" value="1"/>
</dbReference>
<keyword evidence="5 7" id="KW-0067">ATP-binding</keyword>
<dbReference type="InterPro" id="IPR000749">
    <property type="entry name" value="ATP-guanido_PTrfase"/>
</dbReference>
<comment type="activity regulation">
    <text evidence="7">Appears to be allosterically activated by the binding of pArg-containing polypeptides to the pArg-binding pocket localized in the C-terminal domain of McsB.</text>
</comment>
<keyword evidence="4 7" id="KW-0418">Kinase</keyword>
<evidence type="ECO:0000256" key="2">
    <source>
        <dbReference type="ARBA" id="ARBA00022679"/>
    </source>
</evidence>
<dbReference type="GO" id="GO:1990424">
    <property type="term" value="F:protein arginine kinase activity"/>
    <property type="evidence" value="ECO:0007669"/>
    <property type="project" value="UniProtKB-EC"/>
</dbReference>
<dbReference type="FunFam" id="3.30.590.10:FF:000007">
    <property type="entry name" value="Protein-arginine kinase"/>
    <property type="match status" value="1"/>
</dbReference>
<gene>
    <name evidence="7" type="primary">mcsB</name>
    <name evidence="11" type="ORF">BAGA_17525</name>
</gene>
<dbReference type="GO" id="GO:0046314">
    <property type="term" value="P:phosphocreatine biosynthetic process"/>
    <property type="evidence" value="ECO:0007669"/>
    <property type="project" value="InterPro"/>
</dbReference>
<dbReference type="PANTHER" id="PTHR11547">
    <property type="entry name" value="ARGININE OR CREATINE KINASE"/>
    <property type="match status" value="1"/>
</dbReference>
<evidence type="ECO:0000256" key="1">
    <source>
        <dbReference type="ARBA" id="ARBA00022533"/>
    </source>
</evidence>
<accession>A0A073K5Q2</accession>
<dbReference type="InterPro" id="IPR022415">
    <property type="entry name" value="ATP-guanido_PTrfase_AS"/>
</dbReference>
<dbReference type="GO" id="GO:0004111">
    <property type="term" value="F:creatine kinase activity"/>
    <property type="evidence" value="ECO:0007669"/>
    <property type="project" value="InterPro"/>
</dbReference>
<feature type="binding site" evidence="7 8">
    <location>
        <begin position="176"/>
        <end position="180"/>
    </location>
    <ligand>
        <name>ATP</name>
        <dbReference type="ChEBI" id="CHEBI:30616"/>
    </ligand>
</feature>
<sequence>MSLDRIMNEAISPWMRGDGPDSDIVLSSRIRLARNLKDYHFPTMYTDEEAKRIIQLFQQKFANEREKLPEGLELLKMNELKPLQRRVLVEKHLISPNLAGTEYGACLLSRSEHISVMLNEEDHVRIQCLFSGLQLSEALQSANQIDNLIEEVIEYAFDESLGYITSCPTNVGTGLRASVMIHLPALVLTKRINRIIQAIQQLGLVVRGIYGEGSEALGNIFQVSNQMTLGKSEEDIIADLKSVVQQLIQQEKLARELIIKNSSIELEDRVYRSYGVLANSRLIQSAEAATCLSDVRLGIDLGYIKNISRNILTELMVLTQPGILQQYAGGPLGPEERDYRRATLIRERLRIEQN</sequence>